<keyword evidence="5" id="KW-1185">Reference proteome</keyword>
<dbReference type="GO" id="GO:0008179">
    <property type="term" value="F:adenylate cyclase binding"/>
    <property type="evidence" value="ECO:0007669"/>
    <property type="project" value="TreeGrafter"/>
</dbReference>
<dbReference type="PROSITE" id="PS51329">
    <property type="entry name" value="C_CAP_COFACTOR_C"/>
    <property type="match status" value="1"/>
</dbReference>
<feature type="region of interest" description="Disordered" evidence="2">
    <location>
        <begin position="810"/>
        <end position="857"/>
    </location>
</feature>
<evidence type="ECO:0000259" key="3">
    <source>
        <dbReference type="PROSITE" id="PS51329"/>
    </source>
</evidence>
<feature type="compositionally biased region" description="Low complexity" evidence="2">
    <location>
        <begin position="917"/>
        <end position="927"/>
    </location>
</feature>
<dbReference type="GO" id="GO:0003779">
    <property type="term" value="F:actin binding"/>
    <property type="evidence" value="ECO:0007669"/>
    <property type="project" value="InterPro"/>
</dbReference>
<dbReference type="GO" id="GO:0005737">
    <property type="term" value="C:cytoplasm"/>
    <property type="evidence" value="ECO:0007669"/>
    <property type="project" value="TreeGrafter"/>
</dbReference>
<feature type="compositionally biased region" description="Basic and acidic residues" evidence="2">
    <location>
        <begin position="153"/>
        <end position="174"/>
    </location>
</feature>
<reference evidence="4 5" key="1">
    <citation type="submission" date="2019-10" db="EMBL/GenBank/DDBJ databases">
        <title>Assembly and Annotation for the nematode Trichostrongylus colubriformis.</title>
        <authorList>
            <person name="Martin J."/>
        </authorList>
    </citation>
    <scope>NUCLEOTIDE SEQUENCE [LARGE SCALE GENOMIC DNA]</scope>
    <source>
        <strain evidence="4">G859</strain>
        <tissue evidence="4">Whole worm</tissue>
    </source>
</reference>
<comment type="caution">
    <text evidence="4">The sequence shown here is derived from an EMBL/GenBank/DDBJ whole genome shotgun (WGS) entry which is preliminary data.</text>
</comment>
<dbReference type="PANTHER" id="PTHR10652">
    <property type="entry name" value="ADENYLYL CYCLASE-ASSOCIATED PROTEIN"/>
    <property type="match status" value="1"/>
</dbReference>
<feature type="region of interest" description="Disordered" evidence="2">
    <location>
        <begin position="80"/>
        <end position="136"/>
    </location>
</feature>
<evidence type="ECO:0000313" key="4">
    <source>
        <dbReference type="EMBL" id="KAK5975455.1"/>
    </source>
</evidence>
<gene>
    <name evidence="4" type="ORF">GCK32_004101</name>
</gene>
<comment type="similarity">
    <text evidence="1">Belongs to the CAP family.</text>
</comment>
<feature type="region of interest" description="Disordered" evidence="2">
    <location>
        <begin position="301"/>
        <end position="328"/>
    </location>
</feature>
<sequence length="996" mass="109044">MSMDTPRPYSKFPVGYRPMTNGCGPNRTMSSSPSLSLPRTGTDSPFPFQGTSFPQVTAGFNISHPSSSVPVMCSTTDAPGGNSFQWSSPASSERATNRQGSLSETDTQEGRTPLFNRRSSLTMRNSQDSPASSVDQAINDDFLRKIRRHRDEIEESRHQGDGGHNRPNVHESLRVGRRNNSKVAWRNGSVNFHKDSSHSKRSVSCSTLYETQLDPSLIQCFANVRPFSPNSEASFIVPRTVDSVRQHEEFGRPSSYAERRAPMDGFFASRNRREPSWVTNPPPAFAVQGRAGIHETIHCPGSQQFQFPTRSSSVAPLHSDRRRMSDSRENRLTEVSPSLVHDHAATGQHATVGSNGPHQQNDHVCDSNTIGSSNFATIGTEPWHCSSQSDLNANLPVPCSYEYCTESCGRNSSGQALKHCFKATSFPNTSDFSVVPNHAISSNRQFNHESNSPSNWLNGNSPGDFAGKNLMRATRGSFGNNGRSKSRGFRQGPVRSRERSFAIMSRPLTPPAILQTISDNGHPNTHAQYHSIAFNGSVNRQQHKPISVSMPTTSRQNSHSNTNVGLIMAPYGCEGVQGPRTHPHVQETISKEAQHIGLPPAHGILLKNHEGVVRPSKKVVFQCDPVEAHRCVQRGAVPAETPPHVKAYDVALADIIDNWSAVSDQLGGDVKIMREKVTAVFSALRHFLWTAACQVEPSPDEVQKMVSPIVNLLSDINNFKDSRRKAPQFNHLSAVAEGIPAVGWVLVKKTPAAHVKEMLDSSMFYVNRVLTQFKDGDQKNVEWARLWRSLLEAMQAFVRQTHTTGLVWNSAPGCQPPLNDSRPAVSHGATGGPPPPPPPPPPGLLFDDSASSASSADAAKAGRDALFKELNKGEAITAGLRKVTADMQTHKNPALREHSPNVPVGHPHSQPHPPPTTTTTAASQNPPRVELKDGKQWNVEFIVGNPNVVVNVADKKQTVYIYKCVDSVIVVEFPLPEQFKTTFDGKKLVTCVSDIS</sequence>
<feature type="compositionally biased region" description="Polar residues" evidence="2">
    <location>
        <begin position="27"/>
        <end position="50"/>
    </location>
</feature>
<feature type="compositionally biased region" description="Polar residues" evidence="2">
    <location>
        <begin position="80"/>
        <end position="105"/>
    </location>
</feature>
<name>A0AAN8FEA6_TRICO</name>
<dbReference type="AlphaFoldDB" id="A0AAN8FEA6"/>
<dbReference type="PANTHER" id="PTHR10652:SF0">
    <property type="entry name" value="ADENYLYL CYCLASE-ASSOCIATED PROTEIN"/>
    <property type="match status" value="1"/>
</dbReference>
<dbReference type="InterPro" id="IPR036223">
    <property type="entry name" value="CAP_C_sf"/>
</dbReference>
<evidence type="ECO:0000313" key="5">
    <source>
        <dbReference type="Proteomes" id="UP001331761"/>
    </source>
</evidence>
<dbReference type="GO" id="GO:0000902">
    <property type="term" value="P:cell morphogenesis"/>
    <property type="evidence" value="ECO:0007669"/>
    <property type="project" value="TreeGrafter"/>
</dbReference>
<evidence type="ECO:0000256" key="2">
    <source>
        <dbReference type="SAM" id="MobiDB-lite"/>
    </source>
</evidence>
<dbReference type="Pfam" id="PF21938">
    <property type="entry name" value="CAP_N"/>
    <property type="match status" value="1"/>
</dbReference>
<dbReference type="InterPro" id="IPR013912">
    <property type="entry name" value="Adenylate_cyclase-assoc_CAP_C"/>
</dbReference>
<accession>A0AAN8FEA6</accession>
<dbReference type="SUPFAM" id="SSF101278">
    <property type="entry name" value="N-terminal domain of adenylylcyclase associated protein, CAP"/>
    <property type="match status" value="1"/>
</dbReference>
<dbReference type="Gene3D" id="1.25.40.330">
    <property type="entry name" value="Adenylate cyclase-associated CAP, N-terminal domain"/>
    <property type="match status" value="1"/>
</dbReference>
<feature type="region of interest" description="Disordered" evidence="2">
    <location>
        <begin position="893"/>
        <end position="929"/>
    </location>
</feature>
<evidence type="ECO:0000256" key="1">
    <source>
        <dbReference type="ARBA" id="ARBA00007659"/>
    </source>
</evidence>
<feature type="compositionally biased region" description="Polar residues" evidence="2">
    <location>
        <begin position="444"/>
        <end position="461"/>
    </location>
</feature>
<dbReference type="InterPro" id="IPR016098">
    <property type="entry name" value="CAP/MinC_C"/>
</dbReference>
<dbReference type="InterPro" id="IPR036222">
    <property type="entry name" value="CAP_N_sf"/>
</dbReference>
<feature type="region of interest" description="Disordered" evidence="2">
    <location>
        <begin position="153"/>
        <end position="179"/>
    </location>
</feature>
<dbReference type="InterPro" id="IPR053950">
    <property type="entry name" value="CAP_N"/>
</dbReference>
<feature type="compositionally biased region" description="Polar residues" evidence="2">
    <location>
        <begin position="301"/>
        <end position="314"/>
    </location>
</feature>
<feature type="region of interest" description="Disordered" evidence="2">
    <location>
        <begin position="1"/>
        <end position="50"/>
    </location>
</feature>
<dbReference type="EMBL" id="WIXE01013014">
    <property type="protein sequence ID" value="KAK5975455.1"/>
    <property type="molecule type" value="Genomic_DNA"/>
</dbReference>
<organism evidence="4 5">
    <name type="scientific">Trichostrongylus colubriformis</name>
    <name type="common">Black scour worm</name>
    <dbReference type="NCBI Taxonomy" id="6319"/>
    <lineage>
        <taxon>Eukaryota</taxon>
        <taxon>Metazoa</taxon>
        <taxon>Ecdysozoa</taxon>
        <taxon>Nematoda</taxon>
        <taxon>Chromadorea</taxon>
        <taxon>Rhabditida</taxon>
        <taxon>Rhabditina</taxon>
        <taxon>Rhabditomorpha</taxon>
        <taxon>Strongyloidea</taxon>
        <taxon>Trichostrongylidae</taxon>
        <taxon>Trichostrongylus</taxon>
    </lineage>
</organism>
<feature type="compositionally biased region" description="Pro residues" evidence="2">
    <location>
        <begin position="832"/>
        <end position="843"/>
    </location>
</feature>
<protein>
    <submittedName>
        <fullName evidence="4">Adenylyl cyclase-associated protein</fullName>
    </submittedName>
</protein>
<dbReference type="Pfam" id="PF08603">
    <property type="entry name" value="CAP_C"/>
    <property type="match status" value="1"/>
</dbReference>
<dbReference type="Gene3D" id="2.160.20.70">
    <property type="match status" value="1"/>
</dbReference>
<dbReference type="InterPro" id="IPR017901">
    <property type="entry name" value="C-CAP_CF_C-like"/>
</dbReference>
<proteinExistence type="inferred from homology"/>
<dbReference type="SUPFAM" id="SSF69340">
    <property type="entry name" value="C-terminal domain of adenylylcyclase associated protein"/>
    <property type="match status" value="1"/>
</dbReference>
<dbReference type="FunFam" id="1.25.40.330:FF:000001">
    <property type="entry name" value="Adenylyl cyclase-associated protein"/>
    <property type="match status" value="1"/>
</dbReference>
<feature type="compositionally biased region" description="Basic and acidic residues" evidence="2">
    <location>
        <begin position="318"/>
        <end position="328"/>
    </location>
</feature>
<feature type="region of interest" description="Disordered" evidence="2">
    <location>
        <begin position="444"/>
        <end position="507"/>
    </location>
</feature>
<dbReference type="Proteomes" id="UP001331761">
    <property type="component" value="Unassembled WGS sequence"/>
</dbReference>
<dbReference type="InterPro" id="IPR001837">
    <property type="entry name" value="Adenylate_cyclase-assoc_CAP"/>
</dbReference>
<feature type="domain" description="C-CAP/cofactor C-like" evidence="3">
    <location>
        <begin position="926"/>
        <end position="996"/>
    </location>
</feature>
<feature type="compositionally biased region" description="Low complexity" evidence="2">
    <location>
        <begin position="847"/>
        <end position="857"/>
    </location>
</feature>
<feature type="compositionally biased region" description="Polar residues" evidence="2">
    <location>
        <begin position="117"/>
        <end position="136"/>
    </location>
</feature>
<dbReference type="GO" id="GO:0019933">
    <property type="term" value="P:cAMP-mediated signaling"/>
    <property type="evidence" value="ECO:0007669"/>
    <property type="project" value="TreeGrafter"/>
</dbReference>
<dbReference type="GO" id="GO:0007015">
    <property type="term" value="P:actin filament organization"/>
    <property type="evidence" value="ECO:0007669"/>
    <property type="project" value="TreeGrafter"/>
</dbReference>